<evidence type="ECO:0000256" key="5">
    <source>
        <dbReference type="SAM" id="MobiDB-lite"/>
    </source>
</evidence>
<keyword evidence="2 6" id="KW-0812">Transmembrane</keyword>
<feature type="transmembrane region" description="Helical" evidence="6">
    <location>
        <begin position="145"/>
        <end position="169"/>
    </location>
</feature>
<name>A0A9P8ME71_9HYPO</name>
<proteinExistence type="predicted"/>
<evidence type="ECO:0008006" key="9">
    <source>
        <dbReference type="Google" id="ProtNLM"/>
    </source>
</evidence>
<reference evidence="7 8" key="1">
    <citation type="submission" date="2020-07" db="EMBL/GenBank/DDBJ databases">
        <title>Metarhizium humberi genome.</title>
        <authorList>
            <person name="Lysoe E."/>
        </authorList>
    </citation>
    <scope>NUCLEOTIDE SEQUENCE [LARGE SCALE GENOMIC DNA]</scope>
    <source>
        <strain evidence="7 8">ESALQ1638</strain>
    </source>
</reference>
<dbReference type="GO" id="GO:0022857">
    <property type="term" value="F:transmembrane transporter activity"/>
    <property type="evidence" value="ECO:0007669"/>
    <property type="project" value="InterPro"/>
</dbReference>
<evidence type="ECO:0000256" key="1">
    <source>
        <dbReference type="ARBA" id="ARBA00004141"/>
    </source>
</evidence>
<evidence type="ECO:0000256" key="3">
    <source>
        <dbReference type="ARBA" id="ARBA00022989"/>
    </source>
</evidence>
<dbReference type="Proteomes" id="UP000764110">
    <property type="component" value="Unassembled WGS sequence"/>
</dbReference>
<dbReference type="InterPro" id="IPR011701">
    <property type="entry name" value="MFS"/>
</dbReference>
<feature type="compositionally biased region" description="Polar residues" evidence="5">
    <location>
        <begin position="1"/>
        <end position="21"/>
    </location>
</feature>
<keyword evidence="3 6" id="KW-1133">Transmembrane helix</keyword>
<dbReference type="GO" id="GO:0016020">
    <property type="term" value="C:membrane"/>
    <property type="evidence" value="ECO:0007669"/>
    <property type="project" value="UniProtKB-SubCell"/>
</dbReference>
<comment type="caution">
    <text evidence="7">The sequence shown here is derived from an EMBL/GenBank/DDBJ whole genome shotgun (WGS) entry which is preliminary data.</text>
</comment>
<evidence type="ECO:0000313" key="7">
    <source>
        <dbReference type="EMBL" id="KAH0598581.1"/>
    </source>
</evidence>
<evidence type="ECO:0000256" key="6">
    <source>
        <dbReference type="SAM" id="Phobius"/>
    </source>
</evidence>
<feature type="transmembrane region" description="Helical" evidence="6">
    <location>
        <begin position="367"/>
        <end position="387"/>
    </location>
</feature>
<keyword evidence="4 6" id="KW-0472">Membrane</keyword>
<gene>
    <name evidence="7" type="ORF">MHUMG1_03883</name>
</gene>
<dbReference type="SUPFAM" id="SSF103473">
    <property type="entry name" value="MFS general substrate transporter"/>
    <property type="match status" value="1"/>
</dbReference>
<dbReference type="AlphaFoldDB" id="A0A9P8ME71"/>
<accession>A0A9P8ME71</accession>
<dbReference type="EMBL" id="JACEFI010000005">
    <property type="protein sequence ID" value="KAH0598581.1"/>
    <property type="molecule type" value="Genomic_DNA"/>
</dbReference>
<sequence>MAGAQASETSPFLNPEATSTPHVDRPPSISSASSTCPTLLPSKPDALRSIVAAFTIHLLLNIATNIALTPQTAILQDIVCKQYYDGVDSLAGTTHVQDKDRCGVVPVQSEVAYVIGWEAAIENIPNMLLAVPFGALADKVGRKRILLVALFGMFMNDAWIRLVCVLDWFPDVFPVRAVWIAGLWQAIGSGAATLSSITHALVADACPEEQRQVYETITSAFSQIRSAKLLSQLIFVPIGGALISTNPWVPMFVSTGFMISGFIAAVILVPGDWPSEPAHSIERQGLLQDESAGVHSKAQWFSWTGIRSSKSQIAGWTASNSRLVPLVLSFFVFQLGEQAGLTLLLQYAAKRLDWTLSKASFLISVRAGVNMSALVVLVPAVSAILLTTYHLSVMQKDKCIAQASGLFLVFGCLIVFQATSAISMVGGLVLISVGDVFAIPVRSLATGLVDSTHLGVLYTVIEVMTQSGLFIGQPMLAETFRWGLKLGGFWIGMPFLFAAAFFILALIAVSTVPSRRRILVPQEDLAEG</sequence>
<keyword evidence="8" id="KW-1185">Reference proteome</keyword>
<feature type="transmembrane region" description="Helical" evidence="6">
    <location>
        <begin position="488"/>
        <end position="509"/>
    </location>
</feature>
<feature type="transmembrane region" description="Helical" evidence="6">
    <location>
        <begin position="248"/>
        <end position="269"/>
    </location>
</feature>
<evidence type="ECO:0000256" key="4">
    <source>
        <dbReference type="ARBA" id="ARBA00023136"/>
    </source>
</evidence>
<evidence type="ECO:0000256" key="2">
    <source>
        <dbReference type="ARBA" id="ARBA00022692"/>
    </source>
</evidence>
<dbReference type="Pfam" id="PF07690">
    <property type="entry name" value="MFS_1"/>
    <property type="match status" value="1"/>
</dbReference>
<dbReference type="Gene3D" id="1.20.1250.20">
    <property type="entry name" value="MFS general substrate transporter like domains"/>
    <property type="match status" value="1"/>
</dbReference>
<dbReference type="PANTHER" id="PTHR23507:SF1">
    <property type="entry name" value="FI18259P1-RELATED"/>
    <property type="match status" value="1"/>
</dbReference>
<dbReference type="InterPro" id="IPR036259">
    <property type="entry name" value="MFS_trans_sf"/>
</dbReference>
<comment type="subcellular location">
    <subcellularLocation>
        <location evidence="1">Membrane</location>
        <topology evidence="1">Multi-pass membrane protein</topology>
    </subcellularLocation>
</comment>
<evidence type="ECO:0000313" key="8">
    <source>
        <dbReference type="Proteomes" id="UP000764110"/>
    </source>
</evidence>
<protein>
    <recommendedName>
        <fullName evidence="9">Major facilitator superfamily domain, general substrate transporter</fullName>
    </recommendedName>
</protein>
<dbReference type="PANTHER" id="PTHR23507">
    <property type="entry name" value="ZGC:174356"/>
    <property type="match status" value="1"/>
</dbReference>
<feature type="transmembrane region" description="Helical" evidence="6">
    <location>
        <begin position="399"/>
        <end position="418"/>
    </location>
</feature>
<feature type="region of interest" description="Disordered" evidence="5">
    <location>
        <begin position="1"/>
        <end position="36"/>
    </location>
</feature>
<organism evidence="7 8">
    <name type="scientific">Metarhizium humberi</name>
    <dbReference type="NCBI Taxonomy" id="2596975"/>
    <lineage>
        <taxon>Eukaryota</taxon>
        <taxon>Fungi</taxon>
        <taxon>Dikarya</taxon>
        <taxon>Ascomycota</taxon>
        <taxon>Pezizomycotina</taxon>
        <taxon>Sordariomycetes</taxon>
        <taxon>Hypocreomycetidae</taxon>
        <taxon>Hypocreales</taxon>
        <taxon>Clavicipitaceae</taxon>
        <taxon>Metarhizium</taxon>
    </lineage>
</organism>